<protein>
    <submittedName>
        <fullName evidence="2">Uncharacterized protein</fullName>
    </submittedName>
</protein>
<reference evidence="2 3" key="1">
    <citation type="submission" date="2022-11" db="EMBL/GenBank/DDBJ databases">
        <title>Minimal conservation of predation-associated metabolite biosynthetic gene clusters underscores biosynthetic potential of Myxococcota including descriptions for ten novel species: Archangium lansinium sp. nov., Myxococcus landrumus sp. nov., Nannocystis bai.</title>
        <authorList>
            <person name="Ahearne A."/>
            <person name="Stevens C."/>
            <person name="Dowd S."/>
        </authorList>
    </citation>
    <scope>NUCLEOTIDE SEQUENCE [LARGE SCALE GENOMIC DNA]</scope>
    <source>
        <strain evidence="2 3">BB15-2</strain>
    </source>
</reference>
<evidence type="ECO:0000313" key="2">
    <source>
        <dbReference type="EMBL" id="MDC0716180.1"/>
    </source>
</evidence>
<keyword evidence="1" id="KW-0732">Signal</keyword>
<dbReference type="RefSeq" id="WP_272084627.1">
    <property type="nucleotide sequence ID" value="NZ_JAQNDL010000001.1"/>
</dbReference>
<comment type="caution">
    <text evidence="2">The sequence shown here is derived from an EMBL/GenBank/DDBJ whole genome shotgun (WGS) entry which is preliminary data.</text>
</comment>
<evidence type="ECO:0000256" key="1">
    <source>
        <dbReference type="SAM" id="SignalP"/>
    </source>
</evidence>
<keyword evidence="3" id="KW-1185">Reference proteome</keyword>
<evidence type="ECO:0000313" key="3">
    <source>
        <dbReference type="Proteomes" id="UP001221686"/>
    </source>
</evidence>
<dbReference type="EMBL" id="JAQNDL010000001">
    <property type="protein sequence ID" value="MDC0716180.1"/>
    <property type="molecule type" value="Genomic_DNA"/>
</dbReference>
<name>A0ABT5DSM2_9BACT</name>
<feature type="chain" id="PRO_5046704406" evidence="1">
    <location>
        <begin position="19"/>
        <end position="182"/>
    </location>
</feature>
<sequence>MPLVAVLVAAAMFAYALASCGNEESLRPQVLVYYANETAPAGEEAESWDTIISWLASSDRENVSKIADQLHRDREKFPKAVDEELAAMARGLPATAQVAGAALFTNRLARRGKFLLFRADTSVLVEAAFAPAGPDEEIYMYSPLADAASLDRALREVGRRAGDFVPAASHRSSQASRPRVWD</sequence>
<feature type="signal peptide" evidence="1">
    <location>
        <begin position="1"/>
        <end position="18"/>
    </location>
</feature>
<proteinExistence type="predicted"/>
<accession>A0ABT5DSM2</accession>
<organism evidence="2 3">
    <name type="scientific">Nannocystis bainbridge</name>
    <dbReference type="NCBI Taxonomy" id="2995303"/>
    <lineage>
        <taxon>Bacteria</taxon>
        <taxon>Pseudomonadati</taxon>
        <taxon>Myxococcota</taxon>
        <taxon>Polyangia</taxon>
        <taxon>Nannocystales</taxon>
        <taxon>Nannocystaceae</taxon>
        <taxon>Nannocystis</taxon>
    </lineage>
</organism>
<gene>
    <name evidence="2" type="ORF">POL25_04715</name>
</gene>
<dbReference type="Proteomes" id="UP001221686">
    <property type="component" value="Unassembled WGS sequence"/>
</dbReference>